<evidence type="ECO:0000313" key="6">
    <source>
        <dbReference type="Proteomes" id="UP000184111"/>
    </source>
</evidence>
<dbReference type="Proteomes" id="UP000184111">
    <property type="component" value="Unassembled WGS sequence"/>
</dbReference>
<organism evidence="5 6">
    <name type="scientific">Actinacidiphila paucisporea</name>
    <dbReference type="NCBI Taxonomy" id="310782"/>
    <lineage>
        <taxon>Bacteria</taxon>
        <taxon>Bacillati</taxon>
        <taxon>Actinomycetota</taxon>
        <taxon>Actinomycetes</taxon>
        <taxon>Kitasatosporales</taxon>
        <taxon>Streptomycetaceae</taxon>
        <taxon>Actinacidiphila</taxon>
    </lineage>
</organism>
<dbReference type="STRING" id="310782.SAMN05216499_12150"/>
<proteinExistence type="predicted"/>
<evidence type="ECO:0000313" key="5">
    <source>
        <dbReference type="EMBL" id="SHN11643.1"/>
    </source>
</evidence>
<evidence type="ECO:0000256" key="1">
    <source>
        <dbReference type="ARBA" id="ARBA00023015"/>
    </source>
</evidence>
<name>A0A1M7P4T7_9ACTN</name>
<dbReference type="RefSeq" id="WP_073501433.1">
    <property type="nucleotide sequence ID" value="NZ_FRBI01000021.1"/>
</dbReference>
<protein>
    <submittedName>
        <fullName evidence="5">Uncharacterized protein</fullName>
    </submittedName>
</protein>
<evidence type="ECO:0000256" key="3">
    <source>
        <dbReference type="ARBA" id="ARBA00023163"/>
    </source>
</evidence>
<evidence type="ECO:0000256" key="4">
    <source>
        <dbReference type="SAM" id="MobiDB-lite"/>
    </source>
</evidence>
<dbReference type="EMBL" id="FRBI01000021">
    <property type="protein sequence ID" value="SHN11643.1"/>
    <property type="molecule type" value="Genomic_DNA"/>
</dbReference>
<keyword evidence="1" id="KW-0805">Transcription regulation</keyword>
<keyword evidence="3" id="KW-0804">Transcription</keyword>
<sequence length="71" mass="7838">MIDQGIRQSYRLADDTGPEDGPLPARRRLIDAIRERDAALAERAMQELIRTGHGVAVTHRHSAHADPARTG</sequence>
<feature type="region of interest" description="Disordered" evidence="4">
    <location>
        <begin position="1"/>
        <end position="24"/>
    </location>
</feature>
<dbReference type="Gene3D" id="1.20.120.530">
    <property type="entry name" value="GntR ligand-binding domain-like"/>
    <property type="match status" value="1"/>
</dbReference>
<accession>A0A1M7P4T7</accession>
<evidence type="ECO:0000256" key="2">
    <source>
        <dbReference type="ARBA" id="ARBA00023125"/>
    </source>
</evidence>
<keyword evidence="2" id="KW-0238">DNA-binding</keyword>
<dbReference type="AlphaFoldDB" id="A0A1M7P4T7"/>
<dbReference type="InterPro" id="IPR008920">
    <property type="entry name" value="TF_FadR/GntR_C"/>
</dbReference>
<gene>
    <name evidence="5" type="ORF">SAMN05216499_12150</name>
</gene>
<dbReference type="GO" id="GO:0003677">
    <property type="term" value="F:DNA binding"/>
    <property type="evidence" value="ECO:0007669"/>
    <property type="project" value="UniProtKB-KW"/>
</dbReference>
<keyword evidence="6" id="KW-1185">Reference proteome</keyword>
<reference evidence="5 6" key="1">
    <citation type="submission" date="2016-11" db="EMBL/GenBank/DDBJ databases">
        <authorList>
            <person name="Jaros S."/>
            <person name="Januszkiewicz K."/>
            <person name="Wedrychowicz H."/>
        </authorList>
    </citation>
    <scope>NUCLEOTIDE SEQUENCE [LARGE SCALE GENOMIC DNA]</scope>
    <source>
        <strain evidence="5 6">CGMCC 4.2025</strain>
    </source>
</reference>